<evidence type="ECO:0000259" key="9">
    <source>
        <dbReference type="PROSITE" id="PS50214"/>
    </source>
</evidence>
<evidence type="ECO:0000256" key="5">
    <source>
        <dbReference type="ARBA" id="ARBA00023157"/>
    </source>
</evidence>
<dbReference type="InterPro" id="IPR036436">
    <property type="entry name" value="Disintegrin_dom_sf"/>
</dbReference>
<evidence type="ECO:0000313" key="11">
    <source>
        <dbReference type="Ensembl" id="ENSLCNP00005007138.1"/>
    </source>
</evidence>
<keyword evidence="2" id="KW-0812">Transmembrane</keyword>
<dbReference type="InterPro" id="IPR000742">
    <property type="entry name" value="EGF"/>
</dbReference>
<sequence length="739" mass="82732">MGPAWAQAHLTGDLWLPLLWLLLSPVCCSHALPGWRFTSSEVVIPRKVSHRVSGAERQGQLSYKIHFRGQRHVVHMKVKRSLLPKHFPVITDNDQGAMQEDYPFVPRDCYYHSYLEGVPGSMGTLDTCYGGLHGMLQVDDFTYEIKPLEASSRFEHVISLLVSEGRPSESQRCKIEEQSTNQAYEEAILSGAPRAAPVYLWWPHKKYLKIHYTVSHSLYLMRPNVTQAIEGVVMINNVLHTIYKQGLIDIYVRLLCIWNGRDPTDVTKKSSAFKAIQSFGLWKFYNIHRFIEHDTSLLLTGHKISGQHFYGHLDGTCNPNWGSLFVYVANYHIFLAATISAHVLGHNMGLRHDVPGCICFRRSYCVMTPEPGLMDTMSNCSYARLHHWISRWDPCMSIPNVLYKNFPYVAPRCGDKIINEAEECDCGSLKDCKENKCCETNCYLSLGSDCSEGPCCVNCTFAQPGTICRDLLGICDLPEYCDGKTHNCPNDMYTQDGTPCSALAVCVRGNCSDRDMQCQSLFGFQIKDASPKCYEHLNILGDRFGNCGVRVSQGGGRPFKCEEDNVLCGMLHCSNVHEIPGGGEHTTFRHIIIPGVTEEKCFGYDAHHGTDTPEMGLVVDGATCGPGKYCLKQNCTFYEDMGFDCDVKTCNFRGVCNNKKHCHCMKGWKPPSCDERGLGGSIDSGPPPDREVGLTPKIIINIHQALALLGNIRSFVSWHMSVNRSTTCKICALGQSLRL</sequence>
<evidence type="ECO:0000256" key="6">
    <source>
        <dbReference type="PROSITE-ProRule" id="PRU00068"/>
    </source>
</evidence>
<dbReference type="SMART" id="SM00050">
    <property type="entry name" value="DISIN"/>
    <property type="match status" value="1"/>
</dbReference>
<feature type="disulfide bond" evidence="6">
    <location>
        <begin position="468"/>
        <end position="488"/>
    </location>
</feature>
<evidence type="ECO:0000256" key="4">
    <source>
        <dbReference type="ARBA" id="ARBA00023136"/>
    </source>
</evidence>
<dbReference type="PRINTS" id="PR00289">
    <property type="entry name" value="DISINTEGRIN"/>
</dbReference>
<evidence type="ECO:0000256" key="2">
    <source>
        <dbReference type="ARBA" id="ARBA00022692"/>
    </source>
</evidence>
<keyword evidence="12" id="KW-1185">Reference proteome</keyword>
<feature type="binding site" evidence="7">
    <location>
        <position position="342"/>
    </location>
    <ligand>
        <name>Zn(2+)</name>
        <dbReference type="ChEBI" id="CHEBI:29105"/>
        <note>catalytic</note>
    </ligand>
</feature>
<dbReference type="CDD" id="cd04269">
    <property type="entry name" value="ZnMc_adamalysin_II_like"/>
    <property type="match status" value="1"/>
</dbReference>
<dbReference type="InterPro" id="IPR001590">
    <property type="entry name" value="Peptidase_M12B"/>
</dbReference>
<evidence type="ECO:0000256" key="1">
    <source>
        <dbReference type="ARBA" id="ARBA00004479"/>
    </source>
</evidence>
<dbReference type="PANTHER" id="PTHR11905">
    <property type="entry name" value="ADAM A DISINTEGRIN AND METALLOPROTEASE DOMAIN"/>
    <property type="match status" value="1"/>
</dbReference>
<feature type="domain" description="Peptidase M12B" evidence="10">
    <location>
        <begin position="206"/>
        <end position="394"/>
    </location>
</feature>
<dbReference type="InterPro" id="IPR001762">
    <property type="entry name" value="Disintegrin_dom"/>
</dbReference>
<dbReference type="PROSITE" id="PS50214">
    <property type="entry name" value="DISINTEGRIN_2"/>
    <property type="match status" value="1"/>
</dbReference>
<dbReference type="Pfam" id="PF01562">
    <property type="entry name" value="Pep_M12B_propep"/>
    <property type="match status" value="1"/>
</dbReference>
<dbReference type="PANTHER" id="PTHR11905:SF167">
    <property type="entry name" value="A DISINTEGRIN AND METALLOPEPTIDASE DOMAIN 4-RELATED"/>
    <property type="match status" value="1"/>
</dbReference>
<dbReference type="GO" id="GO:0008584">
    <property type="term" value="P:male gonad development"/>
    <property type="evidence" value="ECO:0007669"/>
    <property type="project" value="TreeGrafter"/>
</dbReference>
<protein>
    <recommendedName>
        <fullName evidence="13">ADAM metallopeptidase domain 20</fullName>
    </recommendedName>
</protein>
<feature type="binding site" evidence="7">
    <location>
        <position position="346"/>
    </location>
    <ligand>
        <name>Zn(2+)</name>
        <dbReference type="ChEBI" id="CHEBI:29105"/>
        <note>catalytic</note>
    </ligand>
</feature>
<dbReference type="GO" id="GO:1990913">
    <property type="term" value="C:sperm head plasma membrane"/>
    <property type="evidence" value="ECO:0007669"/>
    <property type="project" value="TreeGrafter"/>
</dbReference>
<dbReference type="InterPro" id="IPR024079">
    <property type="entry name" value="MetalloPept_cat_dom_sf"/>
</dbReference>
<dbReference type="SMART" id="SM00608">
    <property type="entry name" value="ACR"/>
    <property type="match status" value="1"/>
</dbReference>
<dbReference type="InterPro" id="IPR018358">
    <property type="entry name" value="Disintegrin_CS"/>
</dbReference>
<dbReference type="Pfam" id="PF01421">
    <property type="entry name" value="Reprolysin"/>
    <property type="match status" value="1"/>
</dbReference>
<dbReference type="Pfam" id="PF08516">
    <property type="entry name" value="ADAM_CR"/>
    <property type="match status" value="1"/>
</dbReference>
<keyword evidence="7" id="KW-0479">Metal-binding</keyword>
<dbReference type="PROSITE" id="PS01186">
    <property type="entry name" value="EGF_2"/>
    <property type="match status" value="1"/>
</dbReference>
<keyword evidence="8" id="KW-0732">Signal</keyword>
<reference evidence="11" key="1">
    <citation type="submission" date="2025-08" db="UniProtKB">
        <authorList>
            <consortium name="Ensembl"/>
        </authorList>
    </citation>
    <scope>IDENTIFICATION</scope>
</reference>
<dbReference type="Ensembl" id="ENSLCNT00005008008.1">
    <property type="protein sequence ID" value="ENSLCNP00005007138.1"/>
    <property type="gene ID" value="ENSLCNG00005004694.1"/>
</dbReference>
<feature type="chain" id="PRO_5025452446" description="ADAM metallopeptidase domain 20" evidence="8">
    <location>
        <begin position="32"/>
        <end position="739"/>
    </location>
</feature>
<dbReference type="Proteomes" id="UP000472241">
    <property type="component" value="Unplaced"/>
</dbReference>
<dbReference type="GO" id="GO:0009897">
    <property type="term" value="C:external side of plasma membrane"/>
    <property type="evidence" value="ECO:0007669"/>
    <property type="project" value="TreeGrafter"/>
</dbReference>
<dbReference type="AlphaFoldDB" id="A0A667GG53"/>
<dbReference type="Gene3D" id="3.40.390.10">
    <property type="entry name" value="Collagenase (Catalytic Domain)"/>
    <property type="match status" value="1"/>
</dbReference>
<keyword evidence="5 6" id="KW-1015">Disulfide bond</keyword>
<comment type="subcellular location">
    <subcellularLocation>
        <location evidence="1">Membrane</location>
        <topology evidence="1">Single-pass type I membrane protein</topology>
    </subcellularLocation>
</comment>
<dbReference type="FunFam" id="4.10.70.10:FF:000001">
    <property type="entry name" value="Disintegrin and metalloproteinase domain-containing protein 22"/>
    <property type="match status" value="1"/>
</dbReference>
<dbReference type="PROSITE" id="PS50215">
    <property type="entry name" value="ADAM_MEPRO"/>
    <property type="match status" value="1"/>
</dbReference>
<evidence type="ECO:0000256" key="7">
    <source>
        <dbReference type="PROSITE-ProRule" id="PRU00276"/>
    </source>
</evidence>
<keyword evidence="7" id="KW-0862">Zinc</keyword>
<dbReference type="GO" id="GO:0004222">
    <property type="term" value="F:metalloendopeptidase activity"/>
    <property type="evidence" value="ECO:0007669"/>
    <property type="project" value="InterPro"/>
</dbReference>
<reference evidence="11" key="2">
    <citation type="submission" date="2025-09" db="UniProtKB">
        <authorList>
            <consortium name="Ensembl"/>
        </authorList>
    </citation>
    <scope>IDENTIFICATION</scope>
</reference>
<keyword evidence="3" id="KW-1133">Transmembrane helix</keyword>
<dbReference type="GO" id="GO:0046872">
    <property type="term" value="F:metal ion binding"/>
    <property type="evidence" value="ECO:0007669"/>
    <property type="project" value="UniProtKB-KW"/>
</dbReference>
<name>A0A667GG53_LYNCA</name>
<dbReference type="PROSITE" id="PS00427">
    <property type="entry name" value="DISINTEGRIN_1"/>
    <property type="match status" value="1"/>
</dbReference>
<feature type="signal peptide" evidence="8">
    <location>
        <begin position="1"/>
        <end position="31"/>
    </location>
</feature>
<proteinExistence type="predicted"/>
<dbReference type="Pfam" id="PF00200">
    <property type="entry name" value="Disintegrin"/>
    <property type="match status" value="1"/>
</dbReference>
<dbReference type="InterPro" id="IPR006586">
    <property type="entry name" value="ADAM_Cys-rich"/>
</dbReference>
<dbReference type="GO" id="GO:0006508">
    <property type="term" value="P:proteolysis"/>
    <property type="evidence" value="ECO:0007669"/>
    <property type="project" value="InterPro"/>
</dbReference>
<evidence type="ECO:0000256" key="3">
    <source>
        <dbReference type="ARBA" id="ARBA00022989"/>
    </source>
</evidence>
<dbReference type="SUPFAM" id="SSF55486">
    <property type="entry name" value="Metalloproteases ('zincins'), catalytic domain"/>
    <property type="match status" value="1"/>
</dbReference>
<comment type="caution">
    <text evidence="7">Lacks conserved residue(s) required for the propagation of feature annotation.</text>
</comment>
<organism evidence="11 12">
    <name type="scientific">Lynx canadensis</name>
    <name type="common">Canada lynx</name>
    <name type="synonym">Felis canadensis</name>
    <dbReference type="NCBI Taxonomy" id="61383"/>
    <lineage>
        <taxon>Eukaryota</taxon>
        <taxon>Metazoa</taxon>
        <taxon>Chordata</taxon>
        <taxon>Craniata</taxon>
        <taxon>Vertebrata</taxon>
        <taxon>Euteleostomi</taxon>
        <taxon>Mammalia</taxon>
        <taxon>Eutheria</taxon>
        <taxon>Laurasiatheria</taxon>
        <taxon>Carnivora</taxon>
        <taxon>Feliformia</taxon>
        <taxon>Felidae</taxon>
        <taxon>Felinae</taxon>
        <taxon>Lynx</taxon>
    </lineage>
</organism>
<dbReference type="Gene3D" id="4.10.70.10">
    <property type="entry name" value="Disintegrin domain"/>
    <property type="match status" value="1"/>
</dbReference>
<feature type="binding site" evidence="7">
    <location>
        <position position="352"/>
    </location>
    <ligand>
        <name>Zn(2+)</name>
        <dbReference type="ChEBI" id="CHEBI:29105"/>
        <note>catalytic</note>
    </ligand>
</feature>
<evidence type="ECO:0000259" key="10">
    <source>
        <dbReference type="PROSITE" id="PS50215"/>
    </source>
</evidence>
<dbReference type="InterPro" id="IPR002870">
    <property type="entry name" value="Peptidase_M12B_N"/>
</dbReference>
<dbReference type="InterPro" id="IPR034027">
    <property type="entry name" value="Reprolysin_adamalysin"/>
</dbReference>
<evidence type="ECO:0000256" key="8">
    <source>
        <dbReference type="SAM" id="SignalP"/>
    </source>
</evidence>
<dbReference type="SUPFAM" id="SSF57552">
    <property type="entry name" value="Blood coagulation inhibitor (disintegrin)"/>
    <property type="match status" value="1"/>
</dbReference>
<accession>A0A667GG53</accession>
<feature type="domain" description="Disintegrin" evidence="9">
    <location>
        <begin position="410"/>
        <end position="496"/>
    </location>
</feature>
<evidence type="ECO:0008006" key="13">
    <source>
        <dbReference type="Google" id="ProtNLM"/>
    </source>
</evidence>
<evidence type="ECO:0000313" key="12">
    <source>
        <dbReference type="Proteomes" id="UP000472241"/>
    </source>
</evidence>
<keyword evidence="4" id="KW-0472">Membrane</keyword>